<dbReference type="PANTHER" id="PTHR28027:SF2">
    <property type="entry name" value="TRANSCRIPTIONAL REGULATOR MIT1"/>
    <property type="match status" value="1"/>
</dbReference>
<sequence length="106" mass="12071">WTGFLDTTKDAMTVVEAALQGRLNHISRRPHDKERAEMLTSGTVLVYEENASGIKRWTDAVHWSPSRVMNNCLIYRQLMRALKPEEKKTALNPSCGTKRKRKESAG</sequence>
<accession>A0A699X456</accession>
<feature type="non-terminal residue" evidence="1">
    <location>
        <position position="106"/>
    </location>
</feature>
<dbReference type="EMBL" id="BKCJ011785084">
    <property type="protein sequence ID" value="GFD52676.1"/>
    <property type="molecule type" value="Genomic_DNA"/>
</dbReference>
<dbReference type="InterPro" id="IPR018608">
    <property type="entry name" value="Gti1/Pac2"/>
</dbReference>
<proteinExistence type="predicted"/>
<name>A0A699X456_TANCI</name>
<comment type="caution">
    <text evidence="1">The sequence shown here is derived from an EMBL/GenBank/DDBJ whole genome shotgun (WGS) entry which is preliminary data.</text>
</comment>
<feature type="non-terminal residue" evidence="1">
    <location>
        <position position="1"/>
    </location>
</feature>
<dbReference type="PANTHER" id="PTHR28027">
    <property type="entry name" value="TRANSCRIPTIONAL REGULATOR MIT1"/>
    <property type="match status" value="1"/>
</dbReference>
<organism evidence="1">
    <name type="scientific">Tanacetum cinerariifolium</name>
    <name type="common">Dalmatian daisy</name>
    <name type="synonym">Chrysanthemum cinerariifolium</name>
    <dbReference type="NCBI Taxonomy" id="118510"/>
    <lineage>
        <taxon>Eukaryota</taxon>
        <taxon>Viridiplantae</taxon>
        <taxon>Streptophyta</taxon>
        <taxon>Embryophyta</taxon>
        <taxon>Tracheophyta</taxon>
        <taxon>Spermatophyta</taxon>
        <taxon>Magnoliopsida</taxon>
        <taxon>eudicotyledons</taxon>
        <taxon>Gunneridae</taxon>
        <taxon>Pentapetalae</taxon>
        <taxon>asterids</taxon>
        <taxon>campanulids</taxon>
        <taxon>Asterales</taxon>
        <taxon>Asteraceae</taxon>
        <taxon>Asteroideae</taxon>
        <taxon>Anthemideae</taxon>
        <taxon>Anthemidinae</taxon>
        <taxon>Tanacetum</taxon>
    </lineage>
</organism>
<evidence type="ECO:0000313" key="1">
    <source>
        <dbReference type="EMBL" id="GFD52676.1"/>
    </source>
</evidence>
<protein>
    <submittedName>
        <fullName evidence="1">Uncharacterized protein</fullName>
    </submittedName>
</protein>
<reference evidence="1" key="1">
    <citation type="journal article" date="2019" name="Sci. Rep.">
        <title>Draft genome of Tanacetum cinerariifolium, the natural source of mosquito coil.</title>
        <authorList>
            <person name="Yamashiro T."/>
            <person name="Shiraishi A."/>
            <person name="Satake H."/>
            <person name="Nakayama K."/>
        </authorList>
    </citation>
    <scope>NUCLEOTIDE SEQUENCE</scope>
</reference>
<gene>
    <name evidence="1" type="ORF">Tci_924645</name>
</gene>
<dbReference type="GO" id="GO:0003677">
    <property type="term" value="F:DNA binding"/>
    <property type="evidence" value="ECO:0007669"/>
    <property type="project" value="TreeGrafter"/>
</dbReference>
<dbReference type="AlphaFoldDB" id="A0A699X456"/>
<dbReference type="Pfam" id="PF09729">
    <property type="entry name" value="Gti1_Pac2"/>
    <property type="match status" value="1"/>
</dbReference>